<dbReference type="InterPro" id="IPR048254">
    <property type="entry name" value="CDP_ALCOHOL_P_TRANSF_CS"/>
</dbReference>
<keyword evidence="3" id="KW-1133">Transmembrane helix</keyword>
<reference evidence="5" key="1">
    <citation type="submission" date="2023-08" db="EMBL/GenBank/DDBJ databases">
        <title>Rhodospirillaceae gen. nov., a novel taxon isolated from the Yangtze River Yuezi River estuary sludge.</title>
        <authorList>
            <person name="Ruan L."/>
        </authorList>
    </citation>
    <scope>NUCLEOTIDE SEQUENCE [LARGE SCALE GENOMIC DNA]</scope>
    <source>
        <strain evidence="5">R-7</strain>
    </source>
</reference>
<evidence type="ECO:0000313" key="4">
    <source>
        <dbReference type="EMBL" id="MDQ7246285.1"/>
    </source>
</evidence>
<evidence type="ECO:0000256" key="3">
    <source>
        <dbReference type="SAM" id="Phobius"/>
    </source>
</evidence>
<keyword evidence="5" id="KW-1185">Reference proteome</keyword>
<keyword evidence="3" id="KW-0472">Membrane</keyword>
<protein>
    <submittedName>
        <fullName evidence="4">CDP-alcohol phosphatidyltransferase family protein</fullName>
    </submittedName>
</protein>
<dbReference type="PROSITE" id="PS00379">
    <property type="entry name" value="CDP_ALCOHOL_P_TRANSF"/>
    <property type="match status" value="1"/>
</dbReference>
<keyword evidence="1 2" id="KW-0808">Transferase</keyword>
<proteinExistence type="inferred from homology"/>
<comment type="similarity">
    <text evidence="2">Belongs to the CDP-alcohol phosphatidyltransferase class-I family.</text>
</comment>
<name>A0ABU0YGG3_9PROT</name>
<dbReference type="RefSeq" id="WP_379953663.1">
    <property type="nucleotide sequence ID" value="NZ_JAUYVI010000001.1"/>
</dbReference>
<dbReference type="Gene3D" id="1.20.120.1760">
    <property type="match status" value="1"/>
</dbReference>
<evidence type="ECO:0000256" key="2">
    <source>
        <dbReference type="RuleBase" id="RU003750"/>
    </source>
</evidence>
<dbReference type="InterPro" id="IPR043130">
    <property type="entry name" value="CDP-OH_PTrfase_TM_dom"/>
</dbReference>
<comment type="caution">
    <text evidence="4">The sequence shown here is derived from an EMBL/GenBank/DDBJ whole genome shotgun (WGS) entry which is preliminary data.</text>
</comment>
<dbReference type="EMBL" id="JAUYVI010000001">
    <property type="protein sequence ID" value="MDQ7246285.1"/>
    <property type="molecule type" value="Genomic_DNA"/>
</dbReference>
<keyword evidence="3" id="KW-0812">Transmembrane</keyword>
<dbReference type="InterPro" id="IPR000462">
    <property type="entry name" value="CDP-OH_P_trans"/>
</dbReference>
<feature type="transmembrane region" description="Helical" evidence="3">
    <location>
        <begin position="83"/>
        <end position="102"/>
    </location>
</feature>
<feature type="transmembrane region" description="Helical" evidence="3">
    <location>
        <begin position="142"/>
        <end position="164"/>
    </location>
</feature>
<accession>A0ABU0YGG3</accession>
<evidence type="ECO:0000313" key="5">
    <source>
        <dbReference type="Proteomes" id="UP001230156"/>
    </source>
</evidence>
<sequence length="195" mass="20792">MLDRAARRRLDPLLERWAARCIAFGLSADAVTMIGFGIGLVAMLFIAAGHDLIGLALLLLNRTADGIDGAVARRTRPTERGGYLDIVLDFILYAGVPFAFAVGHPEHALAAAFLIFAFVGTGTSFLAFAIFKPDAPRLGKAFHYLGGLTEGTETIAFFALVLLFPSTFAVAAWIFGALCWVTTLGRIGAAMSALR</sequence>
<organism evidence="4 5">
    <name type="scientific">Dongia sedimenti</name>
    <dbReference type="NCBI Taxonomy" id="3064282"/>
    <lineage>
        <taxon>Bacteria</taxon>
        <taxon>Pseudomonadati</taxon>
        <taxon>Pseudomonadota</taxon>
        <taxon>Alphaproteobacteria</taxon>
        <taxon>Rhodospirillales</taxon>
        <taxon>Dongiaceae</taxon>
        <taxon>Dongia</taxon>
    </lineage>
</organism>
<gene>
    <name evidence="4" type="ORF">Q8A70_01345</name>
</gene>
<feature type="transmembrane region" description="Helical" evidence="3">
    <location>
        <begin position="170"/>
        <end position="189"/>
    </location>
</feature>
<dbReference type="Pfam" id="PF01066">
    <property type="entry name" value="CDP-OH_P_transf"/>
    <property type="match status" value="1"/>
</dbReference>
<dbReference type="Proteomes" id="UP001230156">
    <property type="component" value="Unassembled WGS sequence"/>
</dbReference>
<feature type="transmembrane region" description="Helical" evidence="3">
    <location>
        <begin position="108"/>
        <end position="130"/>
    </location>
</feature>
<evidence type="ECO:0000256" key="1">
    <source>
        <dbReference type="ARBA" id="ARBA00022679"/>
    </source>
</evidence>